<gene>
    <name evidence="1" type="ORF">JRO89_XS07G0138300</name>
</gene>
<protein>
    <submittedName>
        <fullName evidence="1">Uncharacterized protein</fullName>
    </submittedName>
</protein>
<name>A0ABQ8HU16_9ROSI</name>
<dbReference type="EMBL" id="JAFEMO010000007">
    <property type="protein sequence ID" value="KAH7567747.1"/>
    <property type="molecule type" value="Genomic_DNA"/>
</dbReference>
<proteinExistence type="predicted"/>
<keyword evidence="2" id="KW-1185">Reference proteome</keyword>
<dbReference type="Proteomes" id="UP000827721">
    <property type="component" value="Unassembled WGS sequence"/>
</dbReference>
<organism evidence="1 2">
    <name type="scientific">Xanthoceras sorbifolium</name>
    <dbReference type="NCBI Taxonomy" id="99658"/>
    <lineage>
        <taxon>Eukaryota</taxon>
        <taxon>Viridiplantae</taxon>
        <taxon>Streptophyta</taxon>
        <taxon>Embryophyta</taxon>
        <taxon>Tracheophyta</taxon>
        <taxon>Spermatophyta</taxon>
        <taxon>Magnoliopsida</taxon>
        <taxon>eudicotyledons</taxon>
        <taxon>Gunneridae</taxon>
        <taxon>Pentapetalae</taxon>
        <taxon>rosids</taxon>
        <taxon>malvids</taxon>
        <taxon>Sapindales</taxon>
        <taxon>Sapindaceae</taxon>
        <taxon>Xanthoceroideae</taxon>
        <taxon>Xanthoceras</taxon>
    </lineage>
</organism>
<accession>A0ABQ8HU16</accession>
<evidence type="ECO:0000313" key="2">
    <source>
        <dbReference type="Proteomes" id="UP000827721"/>
    </source>
</evidence>
<evidence type="ECO:0000313" key="1">
    <source>
        <dbReference type="EMBL" id="KAH7567747.1"/>
    </source>
</evidence>
<reference evidence="1 2" key="1">
    <citation type="submission" date="2021-02" db="EMBL/GenBank/DDBJ databases">
        <title>Plant Genome Project.</title>
        <authorList>
            <person name="Zhang R.-G."/>
        </authorList>
    </citation>
    <scope>NUCLEOTIDE SEQUENCE [LARGE SCALE GENOMIC DNA]</scope>
    <source>
        <tissue evidence="1">Leaves</tissue>
    </source>
</reference>
<sequence>MSSIPPSLLMTRWTMNAKAAADSEVPSDGTPDDIIKVARFGTLSAKCSKMCYFAFNSTHGYKKAKMAIDSLYREMQSLKASASAGVGETIPRPNDAHPIHIKNPAAAITKGSIRRTNKASAQLRNCGRCRQLGHTAKLCQSNIHKGDSAGGSN</sequence>
<comment type="caution">
    <text evidence="1">The sequence shown here is derived from an EMBL/GenBank/DDBJ whole genome shotgun (WGS) entry which is preliminary data.</text>
</comment>